<dbReference type="RefSeq" id="WP_244642998.1">
    <property type="nucleotide sequence ID" value="NZ_BNCG01000005.1"/>
</dbReference>
<keyword evidence="4" id="KW-1185">Reference proteome</keyword>
<organism evidence="3 4">
    <name type="scientific">Camelimonas fluminis</name>
    <dbReference type="NCBI Taxonomy" id="1576911"/>
    <lineage>
        <taxon>Bacteria</taxon>
        <taxon>Pseudomonadati</taxon>
        <taxon>Pseudomonadota</taxon>
        <taxon>Alphaproteobacteria</taxon>
        <taxon>Hyphomicrobiales</taxon>
        <taxon>Chelatococcaceae</taxon>
        <taxon>Camelimonas</taxon>
    </lineage>
</organism>
<dbReference type="EMBL" id="JBHRYC010000075">
    <property type="protein sequence ID" value="MFC3638615.1"/>
    <property type="molecule type" value="Genomic_DNA"/>
</dbReference>
<sequence>MTNPLMTNPLMSSRTHLRALINADLLDPATGRRQRGAVLIRDGLIAEVVRGALPAAPEGAEVVDCQGALVAPGVVDMRAFLGEPGAEYRETLKTASRAAAVGGITTLVSTPETNPPVDNAATVDFIRRRARDNAIVHVAPAAALTRGLEGQELAEYGLLLEAGAVAFTDGARSIANARVMQRAMAYARNFDALVMHHAEDADLTGDGVATPGELASRMGLTAAPREAETIMLERDLRLVRMTGGRYHAAMITHAQSVELIRQAKDEGLPVTCGVSINHLALNEHDISGYRTFFKVKPPLRPEEDRLALLEALEDGVIDVIVSDHNPQDVEAKRLPFGEAAAGAIGLETLLPVALRLANAGSVSLARVLDALTARPAGLLGLACGRLAKDTAADLIVVDTDSAWVYEREAIRSRSKNSPFEGGRMEGQVLRTLVSGVDVHVAG</sequence>
<dbReference type="InterPro" id="IPR050138">
    <property type="entry name" value="DHOase/Allantoinase_Hydrolase"/>
</dbReference>
<accession>A0ABV7UJK8</accession>
<protein>
    <submittedName>
        <fullName evidence="3">Dihydroorotase</fullName>
        <ecNumber evidence="3">3.5.2.3</ecNumber>
    </submittedName>
</protein>
<evidence type="ECO:0000256" key="1">
    <source>
        <dbReference type="ARBA" id="ARBA00022975"/>
    </source>
</evidence>
<dbReference type="GO" id="GO:0004151">
    <property type="term" value="F:dihydroorotase activity"/>
    <property type="evidence" value="ECO:0007669"/>
    <property type="project" value="UniProtKB-EC"/>
</dbReference>
<name>A0ABV7UJK8_9HYPH</name>
<keyword evidence="3" id="KW-0378">Hydrolase</keyword>
<dbReference type="InterPro" id="IPR004722">
    <property type="entry name" value="DHOase"/>
</dbReference>
<proteinExistence type="predicted"/>
<dbReference type="Gene3D" id="3.20.20.140">
    <property type="entry name" value="Metal-dependent hydrolases"/>
    <property type="match status" value="1"/>
</dbReference>
<gene>
    <name evidence="3" type="primary">pyrC</name>
    <name evidence="3" type="ORF">ACFONL_14810</name>
</gene>
<comment type="caution">
    <text evidence="3">The sequence shown here is derived from an EMBL/GenBank/DDBJ whole genome shotgun (WGS) entry which is preliminary data.</text>
</comment>
<evidence type="ECO:0000313" key="3">
    <source>
        <dbReference type="EMBL" id="MFC3638615.1"/>
    </source>
</evidence>
<dbReference type="SUPFAM" id="SSF51556">
    <property type="entry name" value="Metallo-dependent hydrolases"/>
    <property type="match status" value="1"/>
</dbReference>
<feature type="domain" description="Dihydroorotase catalytic" evidence="2">
    <location>
        <begin position="68"/>
        <end position="252"/>
    </location>
</feature>
<dbReference type="PANTHER" id="PTHR43668">
    <property type="entry name" value="ALLANTOINASE"/>
    <property type="match status" value="1"/>
</dbReference>
<evidence type="ECO:0000259" key="2">
    <source>
        <dbReference type="Pfam" id="PF12890"/>
    </source>
</evidence>
<dbReference type="PANTHER" id="PTHR43668:SF2">
    <property type="entry name" value="ALLANTOINASE"/>
    <property type="match status" value="1"/>
</dbReference>
<keyword evidence="1" id="KW-0665">Pyrimidine biosynthesis</keyword>
<dbReference type="EC" id="3.5.2.3" evidence="3"/>
<dbReference type="InterPro" id="IPR011059">
    <property type="entry name" value="Metal-dep_hydrolase_composite"/>
</dbReference>
<dbReference type="Pfam" id="PF12890">
    <property type="entry name" value="DHOase"/>
    <property type="match status" value="1"/>
</dbReference>
<dbReference type="SUPFAM" id="SSF51338">
    <property type="entry name" value="Composite domain of metallo-dependent hydrolases"/>
    <property type="match status" value="1"/>
</dbReference>
<dbReference type="CDD" id="cd01317">
    <property type="entry name" value="DHOase_IIa"/>
    <property type="match status" value="1"/>
</dbReference>
<dbReference type="Proteomes" id="UP001595704">
    <property type="component" value="Unassembled WGS sequence"/>
</dbReference>
<evidence type="ECO:0000313" key="4">
    <source>
        <dbReference type="Proteomes" id="UP001595704"/>
    </source>
</evidence>
<dbReference type="InterPro" id="IPR032466">
    <property type="entry name" value="Metal_Hydrolase"/>
</dbReference>
<dbReference type="Gene3D" id="2.30.40.10">
    <property type="entry name" value="Urease, subunit C, domain 1"/>
    <property type="match status" value="1"/>
</dbReference>
<reference evidence="4" key="1">
    <citation type="journal article" date="2019" name="Int. J. Syst. Evol. Microbiol.">
        <title>The Global Catalogue of Microorganisms (GCM) 10K type strain sequencing project: providing services to taxonomists for standard genome sequencing and annotation.</title>
        <authorList>
            <consortium name="The Broad Institute Genomics Platform"/>
            <consortium name="The Broad Institute Genome Sequencing Center for Infectious Disease"/>
            <person name="Wu L."/>
            <person name="Ma J."/>
        </authorList>
    </citation>
    <scope>NUCLEOTIDE SEQUENCE [LARGE SCALE GENOMIC DNA]</scope>
    <source>
        <strain evidence="4">KCTC 42282</strain>
    </source>
</reference>
<dbReference type="NCBIfam" id="TIGR00857">
    <property type="entry name" value="pyrC_multi"/>
    <property type="match status" value="1"/>
</dbReference>
<dbReference type="InterPro" id="IPR024403">
    <property type="entry name" value="DHOase_cat"/>
</dbReference>